<proteinExistence type="inferred from homology"/>
<sequence length="427" mass="48216">MVLGGSVRPTKGTVLVVGAVFFVVLFIGVGFNRPDPWHLPARTKPESDDLSATPPANVVPGDAITPATSSGPSTPPPPPFSESTALQHAAELRNFYLKQLRKPSVEPDDKKYRPWGAFDWTLPDNPRWKQRMGESLCIIDLDNRAFNESQQIFGPDVMTWDDALQVHGLSLGVLNHWLYAKIHGYKYYYVAIDGYEDRRSSWKKPPIMSKILKEHDVCLYLDSDAIFHRLDLPLEWLLNYWQLYPESNSLAMAVDPDVDWNKDRFGRLYLNTGFIVAQNNPTTYKIFDAWQRCADDGEPYPECTQFRLNGPGQPTDQAGFGTFVRYNFSDSIRELPCTEANGYPESDSGCKGQFIRHLWTGKEDQIKVEVGEQLPGPYLEMFHEQYKEDMDTFYVTEKDLMSKGPKAATKKRPATNAGEGGGKGKSA</sequence>
<keyword evidence="7" id="KW-1185">Reference proteome</keyword>
<keyword evidence="5" id="KW-0812">Transmembrane</keyword>
<reference evidence="6 7" key="1">
    <citation type="submission" date="2018-01" db="EMBL/GenBank/DDBJ databases">
        <title>Harnessing the power of phylogenomics to disentangle the directionality and signatures of interkingdom host jumping in the parasitic fungal genus Tolypocladium.</title>
        <authorList>
            <person name="Quandt C.A."/>
            <person name="Patterson W."/>
            <person name="Spatafora J.W."/>
        </authorList>
    </citation>
    <scope>NUCLEOTIDE SEQUENCE [LARGE SCALE GENOMIC DNA]</scope>
    <source>
        <strain evidence="6 7">NRBC 100945</strain>
    </source>
</reference>
<comment type="caution">
    <text evidence="6">The sequence shown here is derived from an EMBL/GenBank/DDBJ whole genome shotgun (WGS) entry which is preliminary data.</text>
</comment>
<dbReference type="GO" id="GO:0006487">
    <property type="term" value="P:protein N-linked glycosylation"/>
    <property type="evidence" value="ECO:0007669"/>
    <property type="project" value="TreeGrafter"/>
</dbReference>
<evidence type="ECO:0000256" key="2">
    <source>
        <dbReference type="ARBA" id="ARBA00022676"/>
    </source>
</evidence>
<gene>
    <name evidence="6" type="ORF">TPAR_00648</name>
</gene>
<evidence type="ECO:0000313" key="7">
    <source>
        <dbReference type="Proteomes" id="UP000237481"/>
    </source>
</evidence>
<dbReference type="AlphaFoldDB" id="A0A2S4L9R9"/>
<evidence type="ECO:0000256" key="3">
    <source>
        <dbReference type="ARBA" id="ARBA00022679"/>
    </source>
</evidence>
<evidence type="ECO:0000256" key="4">
    <source>
        <dbReference type="SAM" id="MobiDB-lite"/>
    </source>
</evidence>
<evidence type="ECO:0000256" key="5">
    <source>
        <dbReference type="SAM" id="Phobius"/>
    </source>
</evidence>
<comment type="similarity">
    <text evidence="1">Belongs to the glycosyltransferase 34 family.</text>
</comment>
<dbReference type="STRING" id="94208.A0A2S4L9R9"/>
<organism evidence="6 7">
    <name type="scientific">Tolypocladium paradoxum</name>
    <dbReference type="NCBI Taxonomy" id="94208"/>
    <lineage>
        <taxon>Eukaryota</taxon>
        <taxon>Fungi</taxon>
        <taxon>Dikarya</taxon>
        <taxon>Ascomycota</taxon>
        <taxon>Pezizomycotina</taxon>
        <taxon>Sordariomycetes</taxon>
        <taxon>Hypocreomycetidae</taxon>
        <taxon>Hypocreales</taxon>
        <taxon>Ophiocordycipitaceae</taxon>
        <taxon>Tolypocladium</taxon>
    </lineage>
</organism>
<feature type="region of interest" description="Disordered" evidence="4">
    <location>
        <begin position="402"/>
        <end position="427"/>
    </location>
</feature>
<dbReference type="GO" id="GO:0016757">
    <property type="term" value="F:glycosyltransferase activity"/>
    <property type="evidence" value="ECO:0007669"/>
    <property type="project" value="UniProtKB-KW"/>
</dbReference>
<dbReference type="InterPro" id="IPR008630">
    <property type="entry name" value="Glyco_trans_34"/>
</dbReference>
<dbReference type="PANTHER" id="PTHR31306">
    <property type="entry name" value="ALPHA-1,6-MANNOSYLTRANSFERASE MNN11-RELATED"/>
    <property type="match status" value="1"/>
</dbReference>
<keyword evidence="5" id="KW-1133">Transmembrane helix</keyword>
<dbReference type="OrthoDB" id="3763672at2759"/>
<name>A0A2S4L9R9_9HYPO</name>
<evidence type="ECO:0008006" key="8">
    <source>
        <dbReference type="Google" id="ProtNLM"/>
    </source>
</evidence>
<keyword evidence="3" id="KW-0808">Transferase</keyword>
<evidence type="ECO:0000256" key="1">
    <source>
        <dbReference type="ARBA" id="ARBA00005664"/>
    </source>
</evidence>
<accession>A0A2S4L9R9</accession>
<protein>
    <recommendedName>
        <fullName evidence="8">Nucleotide-diphospho-sugar transferase domain-containing protein</fullName>
    </recommendedName>
</protein>
<dbReference type="InterPro" id="IPR029044">
    <property type="entry name" value="Nucleotide-diphossugar_trans"/>
</dbReference>
<dbReference type="GO" id="GO:0000139">
    <property type="term" value="C:Golgi membrane"/>
    <property type="evidence" value="ECO:0007669"/>
    <property type="project" value="TreeGrafter"/>
</dbReference>
<keyword evidence="2" id="KW-0328">Glycosyltransferase</keyword>
<dbReference type="PANTHER" id="PTHR31306:SF3">
    <property type="entry name" value="NUCLEOTIDE-DIPHOSPHO-SUGAR TRANSFERASE DOMAIN-CONTAINING PROTEIN"/>
    <property type="match status" value="1"/>
</dbReference>
<feature type="region of interest" description="Disordered" evidence="4">
    <location>
        <begin position="37"/>
        <end position="83"/>
    </location>
</feature>
<keyword evidence="5" id="KW-0472">Membrane</keyword>
<dbReference type="EMBL" id="PKSG01000068">
    <property type="protein sequence ID" value="POR39157.1"/>
    <property type="molecule type" value="Genomic_DNA"/>
</dbReference>
<evidence type="ECO:0000313" key="6">
    <source>
        <dbReference type="EMBL" id="POR39157.1"/>
    </source>
</evidence>
<dbReference type="Pfam" id="PF05637">
    <property type="entry name" value="Glyco_transf_34"/>
    <property type="match status" value="1"/>
</dbReference>
<dbReference type="Proteomes" id="UP000237481">
    <property type="component" value="Unassembled WGS sequence"/>
</dbReference>
<dbReference type="Gene3D" id="3.90.550.10">
    <property type="entry name" value="Spore Coat Polysaccharide Biosynthesis Protein SpsA, Chain A"/>
    <property type="match status" value="1"/>
</dbReference>
<feature type="compositionally biased region" description="Gly residues" evidence="4">
    <location>
        <begin position="418"/>
        <end position="427"/>
    </location>
</feature>
<feature type="transmembrane region" description="Helical" evidence="5">
    <location>
        <begin position="12"/>
        <end position="31"/>
    </location>
</feature>